<dbReference type="Proteomes" id="UP001301958">
    <property type="component" value="Unassembled WGS sequence"/>
</dbReference>
<keyword evidence="4" id="KW-1185">Reference proteome</keyword>
<dbReference type="PANTHER" id="PTHR12847">
    <property type="entry name" value="ATP-BINDING CASSETTE ABC TRANSPORTER-RELATED"/>
    <property type="match status" value="1"/>
</dbReference>
<comment type="caution">
    <text evidence="3">The sequence shown here is derived from an EMBL/GenBank/DDBJ whole genome shotgun (WGS) entry which is preliminary data.</text>
</comment>
<name>A0AAN7H0Z8_9PEZI</name>
<dbReference type="EMBL" id="MU865368">
    <property type="protein sequence ID" value="KAK4225394.1"/>
    <property type="molecule type" value="Genomic_DNA"/>
</dbReference>
<dbReference type="GO" id="GO:0006897">
    <property type="term" value="P:endocytosis"/>
    <property type="evidence" value="ECO:0007669"/>
    <property type="project" value="InterPro"/>
</dbReference>
<dbReference type="InterPro" id="IPR011993">
    <property type="entry name" value="PH-like_dom_sf"/>
</dbReference>
<reference evidence="3" key="2">
    <citation type="submission" date="2023-05" db="EMBL/GenBank/DDBJ databases">
        <authorList>
            <consortium name="Lawrence Berkeley National Laboratory"/>
            <person name="Steindorff A."/>
            <person name="Hensen N."/>
            <person name="Bonometti L."/>
            <person name="Westerberg I."/>
            <person name="Brannstrom I.O."/>
            <person name="Guillou S."/>
            <person name="Cros-Aarteil S."/>
            <person name="Calhoun S."/>
            <person name="Haridas S."/>
            <person name="Kuo A."/>
            <person name="Mondo S."/>
            <person name="Pangilinan J."/>
            <person name="Riley R."/>
            <person name="Labutti K."/>
            <person name="Andreopoulos B."/>
            <person name="Lipzen A."/>
            <person name="Chen C."/>
            <person name="Yanf M."/>
            <person name="Daum C."/>
            <person name="Ng V."/>
            <person name="Clum A."/>
            <person name="Ohm R."/>
            <person name="Martin F."/>
            <person name="Silar P."/>
            <person name="Natvig D."/>
            <person name="Lalanne C."/>
            <person name="Gautier V."/>
            <person name="Ament-Velasquez S.L."/>
            <person name="Kruys A."/>
            <person name="Hutchinson M.I."/>
            <person name="Powell A.J."/>
            <person name="Barry K."/>
            <person name="Miller A.N."/>
            <person name="Grigoriev I.V."/>
            <person name="Debuchy R."/>
            <person name="Gladieux P."/>
            <person name="Thoren M.H."/>
            <person name="Johannesson H."/>
        </authorList>
    </citation>
    <scope>NUCLEOTIDE SEQUENCE</scope>
    <source>
        <strain evidence="3">CBS 990.96</strain>
    </source>
</reference>
<sequence>MDSSLPSLMDPATGLPLPADAIVRVLQITPKVHVYAIPPDSLPSLSSGYQASTWTSIPDNPIFTARLRVLETSTDSDNNSDSSNNNNNIKVDIILEHPTEGTLFAAAPYTTPAIVTPCSDSSRFFALRVQDPASKKKATLGIGFEERSEAFDFGVVLQESGKHLFPSQQQPSVPKRTEIKSGKEEEEKRDLGLKEGETITVNLGGTKFGRRVRAVSAAKEAAELQSGSGGDKPLNSFALAPPPSLNSFALPPPPGAGSGSGIAPPPNAREARAQKRLSAQQLGFDDGQFGEFA</sequence>
<dbReference type="Pfam" id="PF07933">
    <property type="entry name" value="DUF1681"/>
    <property type="match status" value="1"/>
</dbReference>
<dbReference type="Gene3D" id="2.30.29.30">
    <property type="entry name" value="Pleckstrin-homology domain (PH domain)/Phosphotyrosine-binding domain (PTB)"/>
    <property type="match status" value="1"/>
</dbReference>
<evidence type="ECO:0000313" key="4">
    <source>
        <dbReference type="Proteomes" id="UP001301958"/>
    </source>
</evidence>
<evidence type="ECO:0000256" key="1">
    <source>
        <dbReference type="SAM" id="MobiDB-lite"/>
    </source>
</evidence>
<feature type="compositionally biased region" description="Pro residues" evidence="1">
    <location>
        <begin position="240"/>
        <end position="255"/>
    </location>
</feature>
<dbReference type="GO" id="GO:0030125">
    <property type="term" value="C:clathrin vesicle coat"/>
    <property type="evidence" value="ECO:0007669"/>
    <property type="project" value="TreeGrafter"/>
</dbReference>
<gene>
    <name evidence="3" type="ORF">QBC38DRAFT_395599</name>
</gene>
<evidence type="ECO:0000313" key="3">
    <source>
        <dbReference type="EMBL" id="KAK4225394.1"/>
    </source>
</evidence>
<accession>A0AAN7H0Z8</accession>
<feature type="domain" description="NECAP PHear" evidence="2">
    <location>
        <begin position="23"/>
        <end position="204"/>
    </location>
</feature>
<proteinExistence type="predicted"/>
<dbReference type="SUPFAM" id="SSF50729">
    <property type="entry name" value="PH domain-like"/>
    <property type="match status" value="1"/>
</dbReference>
<dbReference type="AlphaFoldDB" id="A0AAN7H0Z8"/>
<feature type="region of interest" description="Disordered" evidence="1">
    <location>
        <begin position="165"/>
        <end position="191"/>
    </location>
</feature>
<dbReference type="InterPro" id="IPR012466">
    <property type="entry name" value="NECAP_PHear"/>
</dbReference>
<reference evidence="3" key="1">
    <citation type="journal article" date="2023" name="Mol. Phylogenet. Evol.">
        <title>Genome-scale phylogeny and comparative genomics of the fungal order Sordariales.</title>
        <authorList>
            <person name="Hensen N."/>
            <person name="Bonometti L."/>
            <person name="Westerberg I."/>
            <person name="Brannstrom I.O."/>
            <person name="Guillou S."/>
            <person name="Cros-Aarteil S."/>
            <person name="Calhoun S."/>
            <person name="Haridas S."/>
            <person name="Kuo A."/>
            <person name="Mondo S."/>
            <person name="Pangilinan J."/>
            <person name="Riley R."/>
            <person name="LaButti K."/>
            <person name="Andreopoulos B."/>
            <person name="Lipzen A."/>
            <person name="Chen C."/>
            <person name="Yan M."/>
            <person name="Daum C."/>
            <person name="Ng V."/>
            <person name="Clum A."/>
            <person name="Steindorff A."/>
            <person name="Ohm R.A."/>
            <person name="Martin F."/>
            <person name="Silar P."/>
            <person name="Natvig D.O."/>
            <person name="Lalanne C."/>
            <person name="Gautier V."/>
            <person name="Ament-Velasquez S.L."/>
            <person name="Kruys A."/>
            <person name="Hutchinson M.I."/>
            <person name="Powell A.J."/>
            <person name="Barry K."/>
            <person name="Miller A.N."/>
            <person name="Grigoriev I.V."/>
            <person name="Debuchy R."/>
            <person name="Gladieux P."/>
            <person name="Hiltunen Thoren M."/>
            <person name="Johannesson H."/>
        </authorList>
    </citation>
    <scope>NUCLEOTIDE SEQUENCE</scope>
    <source>
        <strain evidence="3">CBS 990.96</strain>
    </source>
</reference>
<feature type="compositionally biased region" description="Basic and acidic residues" evidence="1">
    <location>
        <begin position="175"/>
        <end position="191"/>
    </location>
</feature>
<dbReference type="PANTHER" id="PTHR12847:SF9">
    <property type="entry name" value="NECAP-LIKE PROTEIN CG9132"/>
    <property type="match status" value="1"/>
</dbReference>
<protein>
    <submittedName>
        <fullName evidence="3">Adaptin ear-binding coat-associated protein 1</fullName>
    </submittedName>
</protein>
<evidence type="ECO:0000259" key="2">
    <source>
        <dbReference type="Pfam" id="PF07933"/>
    </source>
</evidence>
<feature type="region of interest" description="Disordered" evidence="1">
    <location>
        <begin position="223"/>
        <end position="293"/>
    </location>
</feature>
<organism evidence="3 4">
    <name type="scientific">Podospora fimiseda</name>
    <dbReference type="NCBI Taxonomy" id="252190"/>
    <lineage>
        <taxon>Eukaryota</taxon>
        <taxon>Fungi</taxon>
        <taxon>Dikarya</taxon>
        <taxon>Ascomycota</taxon>
        <taxon>Pezizomycotina</taxon>
        <taxon>Sordariomycetes</taxon>
        <taxon>Sordariomycetidae</taxon>
        <taxon>Sordariales</taxon>
        <taxon>Podosporaceae</taxon>
        <taxon>Podospora</taxon>
    </lineage>
</organism>